<proteinExistence type="predicted"/>
<name>A0A2K9VGS5_9CAUD</name>
<protein>
    <submittedName>
        <fullName evidence="2">HNH homing endonuclease</fullName>
    </submittedName>
</protein>
<keyword evidence="2" id="KW-0255">Endonuclease</keyword>
<keyword evidence="2" id="KW-0378">Hydrolase</keyword>
<dbReference type="Pfam" id="PF13392">
    <property type="entry name" value="HNH_3"/>
    <property type="match status" value="1"/>
</dbReference>
<sequence length="144" mass="16529">MFDVRYDPDVPGCLSNSKGEQLAVLQGEYFKWNGGSAHRIVWEGFNGRIPDGYMVDHINRNKQDSRIENLRLVTRSQNVHNSKRERADGMPKGITARQRDFRILVHKDCKKYVRYAPTLAEAIKVREELVESLGLSAYYVDSVA</sequence>
<dbReference type="InterPro" id="IPR003615">
    <property type="entry name" value="HNH_nuc"/>
</dbReference>
<evidence type="ECO:0000313" key="2">
    <source>
        <dbReference type="EMBL" id="AUV61512.1"/>
    </source>
</evidence>
<dbReference type="GO" id="GO:0004519">
    <property type="term" value="F:endonuclease activity"/>
    <property type="evidence" value="ECO:0007669"/>
    <property type="project" value="UniProtKB-KW"/>
</dbReference>
<keyword evidence="2" id="KW-0540">Nuclease</keyword>
<reference evidence="3" key="1">
    <citation type="submission" date="2018-01" db="EMBL/GenBank/DDBJ databases">
        <title>Complete genome sequence of bacteriophage SH-Kp 152410 with lytic activity against Klebsialla pneumoniae.</title>
        <authorList>
            <person name="Xu M."/>
            <person name="Wang R."/>
            <person name="Hu F."/>
            <person name="He P."/>
        </authorList>
    </citation>
    <scope>NUCLEOTIDE SEQUENCE [LARGE SCALE GENOMIC DNA]</scope>
</reference>
<dbReference type="Proteomes" id="UP000240350">
    <property type="component" value="Segment"/>
</dbReference>
<dbReference type="EMBL" id="MG835568">
    <property type="protein sequence ID" value="AUV61512.1"/>
    <property type="molecule type" value="Genomic_DNA"/>
</dbReference>
<gene>
    <name evidence="2" type="ORF">2410_orf00046</name>
</gene>
<evidence type="ECO:0000259" key="1">
    <source>
        <dbReference type="Pfam" id="PF13392"/>
    </source>
</evidence>
<dbReference type="Gene3D" id="3.90.75.20">
    <property type="match status" value="1"/>
</dbReference>
<keyword evidence="3" id="KW-1185">Reference proteome</keyword>
<organism evidence="2 3">
    <name type="scientific">Klebsiella phage SH-Kp 152410</name>
    <dbReference type="NCBI Taxonomy" id="2066504"/>
    <lineage>
        <taxon>Viruses</taxon>
        <taxon>Duplodnaviria</taxon>
        <taxon>Heunggongvirae</taxon>
        <taxon>Uroviricota</taxon>
        <taxon>Caudoviricetes</taxon>
        <taxon>Autographivirales</taxon>
        <taxon>Autotranscriptaviridae</taxon>
        <taxon>Studiervirinae</taxon>
        <taxon>Przondovirus</taxon>
        <taxon>Przondovirus SHKp152410</taxon>
    </lineage>
</organism>
<dbReference type="SUPFAM" id="SSF54060">
    <property type="entry name" value="His-Me finger endonucleases"/>
    <property type="match status" value="1"/>
</dbReference>
<feature type="domain" description="HNH nuclease" evidence="1">
    <location>
        <begin position="37"/>
        <end position="79"/>
    </location>
</feature>
<evidence type="ECO:0000313" key="3">
    <source>
        <dbReference type="Proteomes" id="UP000240350"/>
    </source>
</evidence>
<accession>A0A2K9VGS5</accession>
<dbReference type="InterPro" id="IPR044925">
    <property type="entry name" value="His-Me_finger_sf"/>
</dbReference>